<evidence type="ECO:0000256" key="1">
    <source>
        <dbReference type="SAM" id="MobiDB-lite"/>
    </source>
</evidence>
<dbReference type="Pfam" id="PF11348">
    <property type="entry name" value="DUF3150"/>
    <property type="match status" value="1"/>
</dbReference>
<feature type="region of interest" description="Disordered" evidence="1">
    <location>
        <begin position="351"/>
        <end position="401"/>
    </location>
</feature>
<reference evidence="2 3" key="1">
    <citation type="submission" date="2020-08" db="EMBL/GenBank/DDBJ databases">
        <title>Genomic Encyclopedia of Type Strains, Phase III (KMG-III): the genomes of soil and plant-associated and newly described type strains.</title>
        <authorList>
            <person name="Whitman W."/>
        </authorList>
    </citation>
    <scope>NUCLEOTIDE SEQUENCE [LARGE SCALE GENOMIC DNA]</scope>
    <source>
        <strain evidence="2 3">CECT 4462</strain>
    </source>
</reference>
<evidence type="ECO:0008006" key="4">
    <source>
        <dbReference type="Google" id="ProtNLM"/>
    </source>
</evidence>
<accession>A0A839T6T4</accession>
<dbReference type="AlphaFoldDB" id="A0A839T6T4"/>
<protein>
    <recommendedName>
        <fullName evidence="4">Cobalamine biosynthesis protein</fullName>
    </recommendedName>
</protein>
<sequence length="401" mass="43982">MTEVTHLESLSVVQIDFDIWSGQTRLSAADFKLGIGGEIPPEKLAQLGSKKICDPAKLKGFHRLKSEARRMLHRYGMPFMNGYAVPVDKVNDICARLDSIMSEYNALKDAFVAGYHQAVDEWVRENPQYESAIRSGALPRSEVEKRIAFEYQIFMIQPVSGDDGNAQRLNRKVNSLGDDLIAEIVETATKLYNERLAGQTQVGIGTRQTLENLRDKVDGLSFLNQAFDPLVRLLDETIDGYKQSAAGRFITAPFLYQVIAATLIMADRDKIQLYASGGVSVDGIARTLDMTPLAVGSPAAPSNTSVLALQTPQDPPQQKSMELGVGEQKPVHEQNDVVDDIDQFFAEFQADEVVAPNPAKETAVTPTADEPVAPTPATAPVMDPKEAAQPPQDDDEDQGFF</sequence>
<name>A0A839T6T4_AZOMA</name>
<comment type="caution">
    <text evidence="2">The sequence shown here is derived from an EMBL/GenBank/DDBJ whole genome shotgun (WGS) entry which is preliminary data.</text>
</comment>
<feature type="region of interest" description="Disordered" evidence="1">
    <location>
        <begin position="296"/>
        <end position="322"/>
    </location>
</feature>
<keyword evidence="3" id="KW-1185">Reference proteome</keyword>
<evidence type="ECO:0000313" key="2">
    <source>
        <dbReference type="EMBL" id="MBB3105152.1"/>
    </source>
</evidence>
<gene>
    <name evidence="2" type="ORF">FHR87_003587</name>
</gene>
<dbReference type="Proteomes" id="UP000549250">
    <property type="component" value="Unassembled WGS sequence"/>
</dbReference>
<dbReference type="RefSeq" id="WP_183168013.1">
    <property type="nucleotide sequence ID" value="NZ_JACHXI010000027.1"/>
</dbReference>
<evidence type="ECO:0000313" key="3">
    <source>
        <dbReference type="Proteomes" id="UP000549250"/>
    </source>
</evidence>
<organism evidence="2 3">
    <name type="scientific">Azomonas macrocytogenes</name>
    <name type="common">Azotobacter macrocytogenes</name>
    <dbReference type="NCBI Taxonomy" id="69962"/>
    <lineage>
        <taxon>Bacteria</taxon>
        <taxon>Pseudomonadati</taxon>
        <taxon>Pseudomonadota</taxon>
        <taxon>Gammaproteobacteria</taxon>
        <taxon>Pseudomonadales</taxon>
        <taxon>Pseudomonadaceae</taxon>
        <taxon>Azomonas</taxon>
    </lineage>
</organism>
<feature type="compositionally biased region" description="Low complexity" evidence="1">
    <location>
        <begin position="362"/>
        <end position="391"/>
    </location>
</feature>
<feature type="compositionally biased region" description="Acidic residues" evidence="1">
    <location>
        <begin position="392"/>
        <end position="401"/>
    </location>
</feature>
<dbReference type="EMBL" id="JACHXI010000027">
    <property type="protein sequence ID" value="MBB3105152.1"/>
    <property type="molecule type" value="Genomic_DNA"/>
</dbReference>
<dbReference type="InterPro" id="IPR021496">
    <property type="entry name" value="DUF3150"/>
</dbReference>
<proteinExistence type="predicted"/>
<feature type="compositionally biased region" description="Polar residues" evidence="1">
    <location>
        <begin position="300"/>
        <end position="320"/>
    </location>
</feature>